<accession>A0ABV6YDR2</accession>
<dbReference type="PANTHER" id="PTHR43630:SF1">
    <property type="entry name" value="POLY-BETA-1,6-N-ACETYL-D-GLUCOSAMINE SYNTHASE"/>
    <property type="match status" value="1"/>
</dbReference>
<protein>
    <submittedName>
        <fullName evidence="6">Glycosyltransferase</fullName>
        <ecNumber evidence="6">2.4.-.-</ecNumber>
    </submittedName>
</protein>
<dbReference type="SUPFAM" id="SSF53448">
    <property type="entry name" value="Nucleotide-diphospho-sugar transferases"/>
    <property type="match status" value="1"/>
</dbReference>
<evidence type="ECO:0000259" key="5">
    <source>
        <dbReference type="Pfam" id="PF00535"/>
    </source>
</evidence>
<feature type="domain" description="Glycosyltransferase 2-like" evidence="5">
    <location>
        <begin position="89"/>
        <end position="256"/>
    </location>
</feature>
<gene>
    <name evidence="6" type="ORF">ACETIH_22370</name>
</gene>
<comment type="similarity">
    <text evidence="1">Belongs to the glycosyltransferase 2 family.</text>
</comment>
<keyword evidence="4" id="KW-1133">Transmembrane helix</keyword>
<evidence type="ECO:0000256" key="3">
    <source>
        <dbReference type="ARBA" id="ARBA00022679"/>
    </source>
</evidence>
<evidence type="ECO:0000256" key="2">
    <source>
        <dbReference type="ARBA" id="ARBA00022676"/>
    </source>
</evidence>
<dbReference type="InterPro" id="IPR001173">
    <property type="entry name" value="Glyco_trans_2-like"/>
</dbReference>
<feature type="transmembrane region" description="Helical" evidence="4">
    <location>
        <begin position="392"/>
        <end position="412"/>
    </location>
</feature>
<dbReference type="Gene3D" id="3.90.550.10">
    <property type="entry name" value="Spore Coat Polysaccharide Biosynthesis Protein SpsA, Chain A"/>
    <property type="match status" value="1"/>
</dbReference>
<dbReference type="EMBL" id="JBHOMY010000101">
    <property type="protein sequence ID" value="MFC1459394.1"/>
    <property type="molecule type" value="Genomic_DNA"/>
</dbReference>
<dbReference type="Pfam" id="PF00535">
    <property type="entry name" value="Glycos_transf_2"/>
    <property type="match status" value="1"/>
</dbReference>
<dbReference type="RefSeq" id="WP_377031061.1">
    <property type="nucleotide sequence ID" value="NZ_JBHOMY010000101.1"/>
</dbReference>
<feature type="transmembrane region" description="Helical" evidence="4">
    <location>
        <begin position="352"/>
        <end position="380"/>
    </location>
</feature>
<sequence>MLVNFLAAGTFAYGLSLLVTLPWSMKEAAFAEGGLAATGPFGHINAVLLVAIGTFILLRWLIIQGLAFVEFNRIRRSTSVEPNRLPFVSILVPAFNESETVVAALQSLIHLDYPAYEVIFIDDGSLDDTYAKARPIAGKYGHCTVQVFTKPNGGKWSALNFAYEKARGDLILFVDADSGLARDALKVMVPRLLSPGVAAVSGQVTIRNRNNMLTRFQSIEYLLGNGGMRTALSALGLVTVVPGPIGLYRREILEEIRNLPGNKPKDETSKKPGDAFGPLSGETFAEDFQLSLSALALGGRIVYEPRAYAYTRCPEEVGVLMNQRYRWFRGTWQVYAIYWRQLRHLKKEKIRYLPTIMALFYPLDIYLVPILNFVFWGSIALSAAAGVSLDDVVIWIGSVSLLNVMTATIYVLEQDDEIELLPFVPLLDIYQSLLVNSAWIVAAIDEVRGTRMKWS</sequence>
<dbReference type="PANTHER" id="PTHR43630">
    <property type="entry name" value="POLY-BETA-1,6-N-ACETYL-D-GLUCOSAMINE SYNTHASE"/>
    <property type="match status" value="1"/>
</dbReference>
<evidence type="ECO:0000313" key="6">
    <source>
        <dbReference type="EMBL" id="MFC1459394.1"/>
    </source>
</evidence>
<dbReference type="GO" id="GO:0016757">
    <property type="term" value="F:glycosyltransferase activity"/>
    <property type="evidence" value="ECO:0007669"/>
    <property type="project" value="UniProtKB-KW"/>
</dbReference>
<dbReference type="InterPro" id="IPR029044">
    <property type="entry name" value="Nucleotide-diphossugar_trans"/>
</dbReference>
<keyword evidence="4" id="KW-0812">Transmembrane</keyword>
<name>A0ABV6YDR2_9HYPH</name>
<dbReference type="Proteomes" id="UP001593940">
    <property type="component" value="Unassembled WGS sequence"/>
</dbReference>
<keyword evidence="7" id="KW-1185">Reference proteome</keyword>
<proteinExistence type="inferred from homology"/>
<reference evidence="6 7" key="1">
    <citation type="submission" date="2024-09" db="EMBL/GenBank/DDBJ databases">
        <title>Nodulacao em especies de Leguminosae Basais da Amazonia e Caracterizacao dos Rizobios e Bacterias Associadas aos Nodulos.</title>
        <authorList>
            <person name="Jambeiro I.C.A."/>
            <person name="Lopes I.S."/>
            <person name="Aguiar E.R.G.R."/>
            <person name="Santos A.F.J."/>
            <person name="Dos Santos J.M.F."/>
            <person name="Gross E."/>
        </authorList>
    </citation>
    <scope>NUCLEOTIDE SEQUENCE [LARGE SCALE GENOMIC DNA]</scope>
    <source>
        <strain evidence="6 7">BRUESC1165</strain>
    </source>
</reference>
<feature type="transmembrane region" description="Helical" evidence="4">
    <location>
        <begin position="46"/>
        <end position="69"/>
    </location>
</feature>
<keyword evidence="2 6" id="KW-0328">Glycosyltransferase</keyword>
<comment type="caution">
    <text evidence="6">The sequence shown here is derived from an EMBL/GenBank/DDBJ whole genome shotgun (WGS) entry which is preliminary data.</text>
</comment>
<organism evidence="6 7">
    <name type="scientific">Microvirga arabica</name>
    <dbReference type="NCBI Taxonomy" id="1128671"/>
    <lineage>
        <taxon>Bacteria</taxon>
        <taxon>Pseudomonadati</taxon>
        <taxon>Pseudomonadota</taxon>
        <taxon>Alphaproteobacteria</taxon>
        <taxon>Hyphomicrobiales</taxon>
        <taxon>Methylobacteriaceae</taxon>
        <taxon>Microvirga</taxon>
    </lineage>
</organism>
<keyword evidence="4" id="KW-0472">Membrane</keyword>
<keyword evidence="3 6" id="KW-0808">Transferase</keyword>
<evidence type="ECO:0000256" key="1">
    <source>
        <dbReference type="ARBA" id="ARBA00006739"/>
    </source>
</evidence>
<dbReference type="CDD" id="cd06423">
    <property type="entry name" value="CESA_like"/>
    <property type="match status" value="1"/>
</dbReference>
<dbReference type="EC" id="2.4.-.-" evidence="6"/>
<evidence type="ECO:0000256" key="4">
    <source>
        <dbReference type="SAM" id="Phobius"/>
    </source>
</evidence>
<evidence type="ECO:0000313" key="7">
    <source>
        <dbReference type="Proteomes" id="UP001593940"/>
    </source>
</evidence>